<accession>A0A8H6HSG9</accession>
<dbReference type="Proteomes" id="UP000521943">
    <property type="component" value="Unassembled WGS sequence"/>
</dbReference>
<reference evidence="1 2" key="1">
    <citation type="submission" date="2020-07" db="EMBL/GenBank/DDBJ databases">
        <title>Comparative genomics of pyrophilous fungi reveals a link between fire events and developmental genes.</title>
        <authorList>
            <consortium name="DOE Joint Genome Institute"/>
            <person name="Steindorff A.S."/>
            <person name="Carver A."/>
            <person name="Calhoun S."/>
            <person name="Stillman K."/>
            <person name="Liu H."/>
            <person name="Lipzen A."/>
            <person name="Pangilinan J."/>
            <person name="Labutti K."/>
            <person name="Bruns T.D."/>
            <person name="Grigoriev I.V."/>
        </authorList>
    </citation>
    <scope>NUCLEOTIDE SEQUENCE [LARGE SCALE GENOMIC DNA]</scope>
    <source>
        <strain evidence="1 2">CBS 144469</strain>
    </source>
</reference>
<sequence>MCPNTNPPRRQGDPPAVQPMGHTLILNRKNFERKDNDLEIYLLRKADAGDFKVLEVALKALGADLVPPQIPYNLVETATQRHTREKNWQSAIAAMLDVARICASFIGYEEFGPQLSYSLERTEMLMTEYFKRIMDSWSGILSWLVTFAVRAPTANYPSEVYFAAVVWFHAMLVGIPAHNDWRTELLEKSETMDCFFIYLRYYEKFQSSGEYLFDSRTTHECLRNILEFYVHGPPHNLYTSFITRILSVSKATRETILSSLVSHGVGGVENRFAKSLEDFHTTANLLSTYAMLAILVINDPRAFAVFYRKRFFSQLVEGFFITAKQAAIFCSLHPTKAALSQSHLQRVSASLLNLLRAMIDSPHSPKLILLAIKHHAIPCVLLCMANSDMLATDDRTLECLPQCSEFLRAYLSNSDMYIAGPNKLQQILSDSRALDRIQSNLLWCNAAGALWGNA</sequence>
<proteinExistence type="predicted"/>
<gene>
    <name evidence="1" type="ORF">DFP72DRAFT_1071834</name>
</gene>
<evidence type="ECO:0000313" key="2">
    <source>
        <dbReference type="Proteomes" id="UP000521943"/>
    </source>
</evidence>
<name>A0A8H6HSG9_9AGAR</name>
<protein>
    <submittedName>
        <fullName evidence="1">Uncharacterized protein</fullName>
    </submittedName>
</protein>
<evidence type="ECO:0000313" key="1">
    <source>
        <dbReference type="EMBL" id="KAF6750976.1"/>
    </source>
</evidence>
<dbReference type="AlphaFoldDB" id="A0A8H6HSG9"/>
<organism evidence="1 2">
    <name type="scientific">Ephemerocybe angulata</name>
    <dbReference type="NCBI Taxonomy" id="980116"/>
    <lineage>
        <taxon>Eukaryota</taxon>
        <taxon>Fungi</taxon>
        <taxon>Dikarya</taxon>
        <taxon>Basidiomycota</taxon>
        <taxon>Agaricomycotina</taxon>
        <taxon>Agaricomycetes</taxon>
        <taxon>Agaricomycetidae</taxon>
        <taxon>Agaricales</taxon>
        <taxon>Agaricineae</taxon>
        <taxon>Psathyrellaceae</taxon>
        <taxon>Ephemerocybe</taxon>
    </lineage>
</organism>
<dbReference type="EMBL" id="JACGCI010000053">
    <property type="protein sequence ID" value="KAF6750976.1"/>
    <property type="molecule type" value="Genomic_DNA"/>
</dbReference>
<comment type="caution">
    <text evidence="1">The sequence shown here is derived from an EMBL/GenBank/DDBJ whole genome shotgun (WGS) entry which is preliminary data.</text>
</comment>
<keyword evidence="2" id="KW-1185">Reference proteome</keyword>